<feature type="region of interest" description="Disordered" evidence="9">
    <location>
        <begin position="139"/>
        <end position="165"/>
    </location>
</feature>
<dbReference type="EMBL" id="RKHK01000001">
    <property type="protein sequence ID" value="ROR71689.1"/>
    <property type="molecule type" value="Genomic_DNA"/>
</dbReference>
<dbReference type="PANTHER" id="PTHR30580">
    <property type="entry name" value="PRIMOSOMAL PROTEIN N"/>
    <property type="match status" value="1"/>
</dbReference>
<comment type="subunit">
    <text evidence="8">Component of the replication restart primosome.</text>
</comment>
<dbReference type="AlphaFoldDB" id="A0A3N2B8S7"/>
<keyword evidence="4 8" id="KW-0547">Nucleotide-binding</keyword>
<keyword evidence="11" id="KW-0347">Helicase</keyword>
<keyword evidence="1 8" id="KW-0639">Primosome</keyword>
<accession>A0A3N2B8S7</accession>
<dbReference type="InterPro" id="IPR041222">
    <property type="entry name" value="PriA_3primeBD"/>
</dbReference>
<keyword evidence="11" id="KW-0378">Hydrolase</keyword>
<evidence type="ECO:0000256" key="1">
    <source>
        <dbReference type="ARBA" id="ARBA00022515"/>
    </source>
</evidence>
<gene>
    <name evidence="8" type="primary">priA</name>
    <name evidence="11" type="ORF">EDD31_0026</name>
</gene>
<comment type="caution">
    <text evidence="11">The sequence shown here is derived from an EMBL/GenBank/DDBJ whole genome shotgun (WGS) entry which is preliminary data.</text>
</comment>
<dbReference type="GO" id="GO:0043138">
    <property type="term" value="F:3'-5' DNA helicase activity"/>
    <property type="evidence" value="ECO:0007669"/>
    <property type="project" value="TreeGrafter"/>
</dbReference>
<dbReference type="InterPro" id="IPR027417">
    <property type="entry name" value="P-loop_NTPase"/>
</dbReference>
<dbReference type="SUPFAM" id="SSF52540">
    <property type="entry name" value="P-loop containing nucleoside triphosphate hydrolases"/>
    <property type="match status" value="1"/>
</dbReference>
<dbReference type="RefSeq" id="WP_123302378.1">
    <property type="nucleotide sequence ID" value="NZ_RKHK01000001.1"/>
</dbReference>
<evidence type="ECO:0000256" key="2">
    <source>
        <dbReference type="ARBA" id="ARBA00022705"/>
    </source>
</evidence>
<feature type="binding site" evidence="8">
    <location>
        <position position="421"/>
    </location>
    <ligand>
        <name>Zn(2+)</name>
        <dbReference type="ChEBI" id="CHEBI:29105"/>
        <label>1</label>
    </ligand>
</feature>
<comment type="function">
    <text evidence="8">Initiates the restart of stalled replication forks, which reloads the replicative helicase on sites other than the origin of replication. Recognizes and binds to abandoned replication forks and remodels them to uncover a helicase loading site. Promotes assembly of the primosome at these replication forks.</text>
</comment>
<evidence type="ECO:0000256" key="8">
    <source>
        <dbReference type="HAMAP-Rule" id="MF_00983"/>
    </source>
</evidence>
<organism evidence="11 12">
    <name type="scientific">Bogoriella caseilytica</name>
    <dbReference type="NCBI Taxonomy" id="56055"/>
    <lineage>
        <taxon>Bacteria</taxon>
        <taxon>Bacillati</taxon>
        <taxon>Actinomycetota</taxon>
        <taxon>Actinomycetes</taxon>
        <taxon>Micrococcales</taxon>
        <taxon>Bogoriellaceae</taxon>
        <taxon>Bogoriella</taxon>
    </lineage>
</organism>
<dbReference type="GO" id="GO:0006270">
    <property type="term" value="P:DNA replication initiation"/>
    <property type="evidence" value="ECO:0007669"/>
    <property type="project" value="TreeGrafter"/>
</dbReference>
<protein>
    <recommendedName>
        <fullName evidence="8">Probable replication restart protein PriA</fullName>
    </recommendedName>
    <alternativeName>
        <fullName evidence="8">Putative ATP-dependent DNA helicase PriA</fullName>
    </alternativeName>
</protein>
<evidence type="ECO:0000256" key="3">
    <source>
        <dbReference type="ARBA" id="ARBA00022723"/>
    </source>
</evidence>
<dbReference type="InterPro" id="IPR042115">
    <property type="entry name" value="PriA_3primeBD_sf"/>
</dbReference>
<dbReference type="GO" id="GO:1990077">
    <property type="term" value="C:primosome complex"/>
    <property type="evidence" value="ECO:0007669"/>
    <property type="project" value="UniProtKB-UniRule"/>
</dbReference>
<dbReference type="GO" id="GO:0008270">
    <property type="term" value="F:zinc ion binding"/>
    <property type="evidence" value="ECO:0007669"/>
    <property type="project" value="UniProtKB-UniRule"/>
</dbReference>
<dbReference type="PROSITE" id="PS00202">
    <property type="entry name" value="RUBREDOXIN"/>
    <property type="match status" value="1"/>
</dbReference>
<keyword evidence="6 8" id="KW-0067">ATP-binding</keyword>
<dbReference type="InterPro" id="IPR005259">
    <property type="entry name" value="PriA"/>
</dbReference>
<feature type="binding site" evidence="8">
    <location>
        <position position="445"/>
    </location>
    <ligand>
        <name>Zn(2+)</name>
        <dbReference type="ChEBI" id="CHEBI:29105"/>
        <label>2</label>
    </ligand>
</feature>
<sequence length="696" mass="73543">MNPGAAYGEQGSLLEVPVVARTVRSPGVTDPVARVLVDGPLPHLDRPFDYLVRAEHADNAVVGSRVHVRFAGQDRQGFVCERRSTTEHPGELAPLRRAASPLPVLSPEVLQLCRAVAERYAGTLSDVLRLAVPPRHATTEKSVLEKDLGEPPALPEATDAPEGSAWAPYRAGPAFLEHLAIGESPRAAWSALPGPWQPAVAQAVRAVRASGRGALVVLPTTRDVDAVLAAIAEELPQEPVARLVADDGQARRYRAFLRVLLGQAQVVVGTRAAAFAPVQDLGLVAVIDDGDDALAEPRAPYPHARQVLLLRAEQSGAAVLIGGWSRTVEAHLLVERGWAQPLEAARELVRERAPRIEAPTELDLAREGPAAAARIPHPAWELAKRALQGAPVRGGPPVTPGPVLVQVPRSGYVPAVACAGCREPARCAQCHGPVGLGRAGSTPACQWCAHLAANWSCPECGASRLRSVRIGSDRTAEELGRAFPQVPVIVSGAKASHGIVETVDDKPRIVVATPGAEPVAEGGFAAALLLDASVMTTRPELWASSVAMQRWMAAAALVRSASAGGRVMLLGRPAPGPAQALVRWDPAGFAARELAERTELRFPPAARLAAVDGTRESVHSILGLIGEVPGLDVLGPVERSEAVPEQAEPARWRALVRTPLRHGGELTAALRRAAAVRSARKEPGSLRIQVDPADLW</sequence>
<evidence type="ECO:0000256" key="5">
    <source>
        <dbReference type="ARBA" id="ARBA00022833"/>
    </source>
</evidence>
<feature type="binding site" evidence="8">
    <location>
        <position position="460"/>
    </location>
    <ligand>
        <name>Zn(2+)</name>
        <dbReference type="ChEBI" id="CHEBI:29105"/>
        <label>1</label>
    </ligand>
</feature>
<dbReference type="Pfam" id="PF17764">
    <property type="entry name" value="PriA_3primeBD"/>
    <property type="match status" value="1"/>
</dbReference>
<name>A0A3N2B8S7_9MICO</name>
<proteinExistence type="inferred from homology"/>
<dbReference type="GO" id="GO:0006269">
    <property type="term" value="P:DNA replication, synthesis of primer"/>
    <property type="evidence" value="ECO:0007669"/>
    <property type="project" value="UniProtKB-KW"/>
</dbReference>
<dbReference type="Gene3D" id="3.40.1440.60">
    <property type="entry name" value="PriA, 3(prime) DNA-binding domain"/>
    <property type="match status" value="1"/>
</dbReference>
<keyword evidence="3 8" id="KW-0479">Metal-binding</keyword>
<evidence type="ECO:0000256" key="7">
    <source>
        <dbReference type="ARBA" id="ARBA00023125"/>
    </source>
</evidence>
<feature type="binding site" evidence="8">
    <location>
        <position position="448"/>
    </location>
    <ligand>
        <name>Zn(2+)</name>
        <dbReference type="ChEBI" id="CHEBI:29105"/>
        <label>2</label>
    </ligand>
</feature>
<dbReference type="OrthoDB" id="3177118at2"/>
<dbReference type="InterPro" id="IPR018527">
    <property type="entry name" value="Rubredoxin_Fe_BS"/>
</dbReference>
<dbReference type="GO" id="GO:0005524">
    <property type="term" value="F:ATP binding"/>
    <property type="evidence" value="ECO:0007669"/>
    <property type="project" value="UniProtKB-UniRule"/>
</dbReference>
<feature type="binding site" evidence="8">
    <location>
        <position position="418"/>
    </location>
    <ligand>
        <name>Zn(2+)</name>
        <dbReference type="ChEBI" id="CHEBI:29105"/>
        <label>1</label>
    </ligand>
</feature>
<dbReference type="HAMAP" id="MF_00983">
    <property type="entry name" value="PriA"/>
    <property type="match status" value="1"/>
</dbReference>
<evidence type="ECO:0000256" key="6">
    <source>
        <dbReference type="ARBA" id="ARBA00022840"/>
    </source>
</evidence>
<dbReference type="GO" id="GO:0006302">
    <property type="term" value="P:double-strand break repair"/>
    <property type="evidence" value="ECO:0007669"/>
    <property type="project" value="InterPro"/>
</dbReference>
<feature type="binding site" evidence="8">
    <location>
        <position position="427"/>
    </location>
    <ligand>
        <name>Zn(2+)</name>
        <dbReference type="ChEBI" id="CHEBI:29105"/>
        <label>2</label>
    </ligand>
</feature>
<dbReference type="GO" id="GO:0003677">
    <property type="term" value="F:DNA binding"/>
    <property type="evidence" value="ECO:0007669"/>
    <property type="project" value="UniProtKB-UniRule"/>
</dbReference>
<dbReference type="PANTHER" id="PTHR30580:SF0">
    <property type="entry name" value="PRIMOSOMAL PROTEIN N"/>
    <property type="match status" value="1"/>
</dbReference>
<keyword evidence="2 8" id="KW-0235">DNA replication</keyword>
<evidence type="ECO:0000256" key="9">
    <source>
        <dbReference type="SAM" id="MobiDB-lite"/>
    </source>
</evidence>
<keyword evidence="5 8" id="KW-0862">Zinc</keyword>
<comment type="cofactor">
    <cofactor evidence="8">
        <name>Zn(2+)</name>
        <dbReference type="ChEBI" id="CHEBI:29105"/>
    </cofactor>
    <text evidence="8">Binds 2 zinc ions per subunit.</text>
</comment>
<keyword evidence="7 8" id="KW-0238">DNA-binding</keyword>
<feature type="domain" description="Primosomal protein N' 3' DNA-binding" evidence="10">
    <location>
        <begin position="34"/>
        <end position="133"/>
    </location>
</feature>
<feature type="binding site" evidence="8">
    <location>
        <position position="457"/>
    </location>
    <ligand>
        <name>Zn(2+)</name>
        <dbReference type="ChEBI" id="CHEBI:29105"/>
        <label>1</label>
    </ligand>
</feature>
<evidence type="ECO:0000256" key="4">
    <source>
        <dbReference type="ARBA" id="ARBA00022741"/>
    </source>
</evidence>
<dbReference type="Gene3D" id="3.40.50.300">
    <property type="entry name" value="P-loop containing nucleotide triphosphate hydrolases"/>
    <property type="match status" value="1"/>
</dbReference>
<comment type="caution">
    <text evidence="8">As this protein does not have any detectable helicase domains, it probably does not have helicase activity.</text>
</comment>
<feature type="binding site" evidence="8">
    <location>
        <position position="430"/>
    </location>
    <ligand>
        <name>Zn(2+)</name>
        <dbReference type="ChEBI" id="CHEBI:29105"/>
        <label>2</label>
    </ligand>
</feature>
<reference evidence="11 12" key="1">
    <citation type="submission" date="2018-11" db="EMBL/GenBank/DDBJ databases">
        <title>Sequencing the genomes of 1000 actinobacteria strains.</title>
        <authorList>
            <person name="Klenk H.-P."/>
        </authorList>
    </citation>
    <scope>NUCLEOTIDE SEQUENCE [LARGE SCALE GENOMIC DNA]</scope>
    <source>
        <strain evidence="11 12">DSM 11294</strain>
    </source>
</reference>
<evidence type="ECO:0000313" key="12">
    <source>
        <dbReference type="Proteomes" id="UP000280668"/>
    </source>
</evidence>
<dbReference type="Proteomes" id="UP000280668">
    <property type="component" value="Unassembled WGS sequence"/>
</dbReference>
<comment type="similarity">
    <text evidence="8">Belongs to the helicase family. PriA subfamily.</text>
</comment>
<feature type="compositionally biased region" description="Basic and acidic residues" evidence="9">
    <location>
        <begin position="139"/>
        <end position="149"/>
    </location>
</feature>
<evidence type="ECO:0000313" key="11">
    <source>
        <dbReference type="EMBL" id="ROR71689.1"/>
    </source>
</evidence>
<evidence type="ECO:0000259" key="10">
    <source>
        <dbReference type="Pfam" id="PF17764"/>
    </source>
</evidence>
<keyword evidence="12" id="KW-1185">Reference proteome</keyword>
<dbReference type="GO" id="GO:0006310">
    <property type="term" value="P:DNA recombination"/>
    <property type="evidence" value="ECO:0007669"/>
    <property type="project" value="InterPro"/>
</dbReference>